<reference evidence="2" key="1">
    <citation type="journal article" date="2020" name="mSystems">
        <title>Genome- and Community-Level Interaction Insights into Carbon Utilization and Element Cycling Functions of Hydrothermarchaeota in Hydrothermal Sediment.</title>
        <authorList>
            <person name="Zhou Z."/>
            <person name="Liu Y."/>
            <person name="Xu W."/>
            <person name="Pan J."/>
            <person name="Luo Z.H."/>
            <person name="Li M."/>
        </authorList>
    </citation>
    <scope>NUCLEOTIDE SEQUENCE [LARGE SCALE GENOMIC DNA]</scope>
    <source>
        <strain evidence="2">SpSt-503</strain>
    </source>
</reference>
<dbReference type="GO" id="GO:0016051">
    <property type="term" value="P:carbohydrate biosynthetic process"/>
    <property type="evidence" value="ECO:0007669"/>
    <property type="project" value="InterPro"/>
</dbReference>
<dbReference type="PANTHER" id="PTHR42966:SF1">
    <property type="entry name" value="SIALIC ACID SYNTHASE"/>
    <property type="match status" value="1"/>
</dbReference>
<dbReference type="PROSITE" id="PS50844">
    <property type="entry name" value="AFP_LIKE"/>
    <property type="match status" value="1"/>
</dbReference>
<dbReference type="Pfam" id="PF08666">
    <property type="entry name" value="SAF"/>
    <property type="match status" value="1"/>
</dbReference>
<dbReference type="SMART" id="SM00858">
    <property type="entry name" value="SAF"/>
    <property type="match status" value="1"/>
</dbReference>
<dbReference type="InterPro" id="IPR051690">
    <property type="entry name" value="PseI-like"/>
</dbReference>
<dbReference type="InterPro" id="IPR057736">
    <property type="entry name" value="SAF_PseI/NeuA/NeuB"/>
</dbReference>
<dbReference type="Gene3D" id="3.90.1210.10">
    <property type="entry name" value="Antifreeze-like/N-acetylneuraminic acid synthase C-terminal domain"/>
    <property type="match status" value="1"/>
</dbReference>
<organism evidence="2">
    <name type="scientific">Gracilinema caldarium</name>
    <dbReference type="NCBI Taxonomy" id="215591"/>
    <lineage>
        <taxon>Bacteria</taxon>
        <taxon>Pseudomonadati</taxon>
        <taxon>Spirochaetota</taxon>
        <taxon>Spirochaetia</taxon>
        <taxon>Spirochaetales</taxon>
        <taxon>Breznakiellaceae</taxon>
        <taxon>Gracilinema</taxon>
    </lineage>
</organism>
<dbReference type="Gene3D" id="3.20.20.70">
    <property type="entry name" value="Aldolase class I"/>
    <property type="match status" value="1"/>
</dbReference>
<evidence type="ECO:0000259" key="1">
    <source>
        <dbReference type="PROSITE" id="PS50844"/>
    </source>
</evidence>
<dbReference type="InterPro" id="IPR006190">
    <property type="entry name" value="SAF_AFP_Neu5Ac"/>
</dbReference>
<accession>A0A7C3IEM9</accession>
<dbReference type="GO" id="GO:0047444">
    <property type="term" value="F:N-acylneuraminate-9-phosphate synthase activity"/>
    <property type="evidence" value="ECO:0007669"/>
    <property type="project" value="TreeGrafter"/>
</dbReference>
<dbReference type="InterPro" id="IPR013974">
    <property type="entry name" value="SAF"/>
</dbReference>
<dbReference type="AlphaFoldDB" id="A0A7C3IEM9"/>
<dbReference type="PANTHER" id="PTHR42966">
    <property type="entry name" value="N-ACETYLNEURAMINATE SYNTHASE"/>
    <property type="match status" value="1"/>
</dbReference>
<dbReference type="InterPro" id="IPR013785">
    <property type="entry name" value="Aldolase_TIM"/>
</dbReference>
<proteinExistence type="predicted"/>
<sequence length="387" mass="42578">MNNFAFTPLRPLIIAELGTGHGGSVTKAKELVDAALEAGADCIKFQLVYADEILHPNTGFVPLPGGSIRLYDRFKELEVPLQFYGDLKSYIETRGKLFLCTPFGLRSAQEVASLEPRLMKIASPELNHGPLLEAVASYKLPTILSSGVSLLSDIEYALSFFSLDTPVSLLHCVTAYPAPETDYNVRILENLQRIFGIPVGVSDHSMDPVLVPVLATLFGAGVIEKHFCLSRQDPGLDDPIALPPEDFSRMVQAVRQVQHQFEPVMGPLQDFTSIAEWMQTAKYLQVRESILNDFKKERGADLINGIIGDGVKRLAPSEKANYDRTNRSLHAVRDIPAGSVIGPEDVAILRTEKVLRPGLHPRWLSAVIGRTARTLIPAGEGIRFEDI</sequence>
<name>A0A7C3IEM9_9SPIR</name>
<protein>
    <submittedName>
        <fullName evidence="2">Spore coat protein</fullName>
    </submittedName>
</protein>
<dbReference type="SUPFAM" id="SSF51569">
    <property type="entry name" value="Aldolase"/>
    <property type="match status" value="1"/>
</dbReference>
<evidence type="ECO:0000313" key="2">
    <source>
        <dbReference type="EMBL" id="HFH29803.1"/>
    </source>
</evidence>
<dbReference type="EMBL" id="DSVL01000302">
    <property type="protein sequence ID" value="HFH29803.1"/>
    <property type="molecule type" value="Genomic_DNA"/>
</dbReference>
<comment type="caution">
    <text evidence="2">The sequence shown here is derived from an EMBL/GenBank/DDBJ whole genome shotgun (WGS) entry which is preliminary data.</text>
</comment>
<keyword evidence="2" id="KW-0167">Capsid protein</keyword>
<keyword evidence="2" id="KW-0946">Virion</keyword>
<feature type="domain" description="AFP-like" evidence="1">
    <location>
        <begin position="328"/>
        <end position="387"/>
    </location>
</feature>
<dbReference type="CDD" id="cd11615">
    <property type="entry name" value="SAF_NeuB_like"/>
    <property type="match status" value="1"/>
</dbReference>
<dbReference type="SUPFAM" id="SSF51269">
    <property type="entry name" value="AFP III-like domain"/>
    <property type="match status" value="1"/>
</dbReference>
<gene>
    <name evidence="2" type="ORF">ENS59_09890</name>
</gene>
<dbReference type="Pfam" id="PF03102">
    <property type="entry name" value="NeuB"/>
    <property type="match status" value="1"/>
</dbReference>
<dbReference type="InterPro" id="IPR036732">
    <property type="entry name" value="AFP_Neu5c_C_sf"/>
</dbReference>
<dbReference type="InterPro" id="IPR013132">
    <property type="entry name" value="PseI/NeuA/B-like_N"/>
</dbReference>